<reference evidence="2" key="1">
    <citation type="journal article" date="2021" name="ISME J.">
        <title>Evolutionary origin and ecological implication of a unique nif island in free-living Bradyrhizobium lineages.</title>
        <authorList>
            <person name="Tao J."/>
        </authorList>
    </citation>
    <scope>NUCLEOTIDE SEQUENCE [LARGE SCALE GENOMIC DNA]</scope>
    <source>
        <strain evidence="2">SZCCT0094</strain>
    </source>
</reference>
<protein>
    <submittedName>
        <fullName evidence="1">Uncharacterized protein</fullName>
    </submittedName>
</protein>
<gene>
    <name evidence="1" type="ORF">JQ619_38195</name>
</gene>
<organism evidence="1 2">
    <name type="scientific">Bradyrhizobium denitrificans</name>
    <dbReference type="NCBI Taxonomy" id="2734912"/>
    <lineage>
        <taxon>Bacteria</taxon>
        <taxon>Pseudomonadati</taxon>
        <taxon>Pseudomonadota</taxon>
        <taxon>Alphaproteobacteria</taxon>
        <taxon>Hyphomicrobiales</taxon>
        <taxon>Nitrobacteraceae</taxon>
        <taxon>Bradyrhizobium</taxon>
    </lineage>
</organism>
<evidence type="ECO:0000313" key="2">
    <source>
        <dbReference type="Proteomes" id="UP001314635"/>
    </source>
</evidence>
<name>A0ABS5GLY5_9BRAD</name>
<sequence length="125" mass="13059">MGTTVTATAGLGTSTFGTTTASFGTFTVTVGLGTLTTGLGTLTTIFGLGTTTLGLGIAGLGTFTKGLGISTARQTDAEKRDSAKPATEQQFKWDDVPMIISQRYRPAYSIDLIDLMSRRVFTHLG</sequence>
<evidence type="ECO:0000313" key="1">
    <source>
        <dbReference type="EMBL" id="MBR1141586.1"/>
    </source>
</evidence>
<dbReference type="EMBL" id="JAFCLK010000081">
    <property type="protein sequence ID" value="MBR1141586.1"/>
    <property type="molecule type" value="Genomic_DNA"/>
</dbReference>
<comment type="caution">
    <text evidence="1">The sequence shown here is derived from an EMBL/GenBank/DDBJ whole genome shotgun (WGS) entry which is preliminary data.</text>
</comment>
<dbReference type="RefSeq" id="WP_172241694.1">
    <property type="nucleotide sequence ID" value="NZ_JABFDP010000034.1"/>
</dbReference>
<keyword evidence="2" id="KW-1185">Reference proteome</keyword>
<proteinExistence type="predicted"/>
<accession>A0ABS5GLY5</accession>
<dbReference type="Proteomes" id="UP001314635">
    <property type="component" value="Unassembled WGS sequence"/>
</dbReference>